<evidence type="ECO:0000313" key="3">
    <source>
        <dbReference type="Proteomes" id="UP000005824"/>
    </source>
</evidence>
<proteinExistence type="predicted"/>
<dbReference type="EMBL" id="ABVL01000030">
    <property type="protein sequence ID" value="EDY16616.1"/>
    <property type="molecule type" value="Genomic_DNA"/>
</dbReference>
<dbReference type="Gene3D" id="2.130.10.10">
    <property type="entry name" value="YVTN repeat-like/Quinoprotein amine dehydrogenase"/>
    <property type="match status" value="2"/>
</dbReference>
<dbReference type="InterPro" id="IPR015943">
    <property type="entry name" value="WD40/YVTN_repeat-like_dom_sf"/>
</dbReference>
<keyword evidence="1" id="KW-0732">Signal</keyword>
<dbReference type="InterPro" id="IPR051200">
    <property type="entry name" value="Host-pathogen_enzymatic-act"/>
</dbReference>
<gene>
    <name evidence="2" type="ORF">CfE428DRAFT_5896</name>
</gene>
<dbReference type="eggNOG" id="COG3391">
    <property type="taxonomic scope" value="Bacteria"/>
</dbReference>
<dbReference type="AlphaFoldDB" id="B4DAF5"/>
<dbReference type="SUPFAM" id="SSF50969">
    <property type="entry name" value="YVTN repeat-like/Quinoprotein amine dehydrogenase"/>
    <property type="match status" value="1"/>
</dbReference>
<dbReference type="STRING" id="497964.CfE428DRAFT_5896"/>
<dbReference type="Proteomes" id="UP000005824">
    <property type="component" value="Unassembled WGS sequence"/>
</dbReference>
<evidence type="ECO:0000313" key="2">
    <source>
        <dbReference type="EMBL" id="EDY16616.1"/>
    </source>
</evidence>
<feature type="signal peptide" evidence="1">
    <location>
        <begin position="1"/>
        <end position="19"/>
    </location>
</feature>
<comment type="caution">
    <text evidence="2">The sequence shown here is derived from an EMBL/GenBank/DDBJ whole genome shotgun (WGS) entry which is preliminary data.</text>
</comment>
<dbReference type="InParanoid" id="B4DAF5"/>
<sequence length="364" mass="40070">MKLLLFLLFCALAPFPIHAAEGESHLLYVATPGIRNDLSWGGHGVLVFDMDHEYRFVRRIPFGGLDEKGLPRNVKGICAHAATKRLFISTTHTLSCLDLVTDKVLWEKPYEGGCDRMSITPDGKDIYLPSFEKDFWNVVDAATGDIVKHLDTPNAGAHNTIVDATGRHAYLAGLHSPLLRVVDTATREIVNEVGPFASAIRPYTVNGKGTLCFVNINGLLGFEIGDLVTGKKLYRVEVQGFSMGLVKRHGCPSHGIGLTPDERELWVCDGHNQRMHYFDATVMPPKQLGSIEVRDDPGWITFSIDGKYAYPSSGEVADVATHRVLTTLEDEQGHHVASEKLLEIDFANGQPVRNGDQFGLGRVP</sequence>
<dbReference type="PANTHER" id="PTHR47197:SF3">
    <property type="entry name" value="DIHYDRO-HEME D1 DEHYDROGENASE"/>
    <property type="match status" value="1"/>
</dbReference>
<dbReference type="RefSeq" id="WP_006983216.1">
    <property type="nucleotide sequence ID" value="NZ_ABVL01000030.1"/>
</dbReference>
<accession>B4DAF5</accession>
<dbReference type="InterPro" id="IPR011044">
    <property type="entry name" value="Quino_amine_DH_bsu"/>
</dbReference>
<name>B4DAF5_9BACT</name>
<feature type="chain" id="PRO_5002800651" evidence="1">
    <location>
        <begin position="20"/>
        <end position="364"/>
    </location>
</feature>
<organism evidence="2 3">
    <name type="scientific">Chthoniobacter flavus Ellin428</name>
    <dbReference type="NCBI Taxonomy" id="497964"/>
    <lineage>
        <taxon>Bacteria</taxon>
        <taxon>Pseudomonadati</taxon>
        <taxon>Verrucomicrobiota</taxon>
        <taxon>Spartobacteria</taxon>
        <taxon>Chthoniobacterales</taxon>
        <taxon>Chthoniobacteraceae</taxon>
        <taxon>Chthoniobacter</taxon>
    </lineage>
</organism>
<reference evidence="2 3" key="1">
    <citation type="journal article" date="2011" name="J. Bacteriol.">
        <title>Genome sequence of Chthoniobacter flavus Ellin428, an aerobic heterotrophic soil bacterium.</title>
        <authorList>
            <person name="Kant R."/>
            <person name="van Passel M.W."/>
            <person name="Palva A."/>
            <person name="Lucas S."/>
            <person name="Lapidus A."/>
            <person name="Glavina Del Rio T."/>
            <person name="Dalin E."/>
            <person name="Tice H."/>
            <person name="Bruce D."/>
            <person name="Goodwin L."/>
            <person name="Pitluck S."/>
            <person name="Larimer F.W."/>
            <person name="Land M.L."/>
            <person name="Hauser L."/>
            <person name="Sangwan P."/>
            <person name="de Vos W.M."/>
            <person name="Janssen P.H."/>
            <person name="Smidt H."/>
        </authorList>
    </citation>
    <scope>NUCLEOTIDE SEQUENCE [LARGE SCALE GENOMIC DNA]</scope>
    <source>
        <strain evidence="2 3">Ellin428</strain>
    </source>
</reference>
<dbReference type="PANTHER" id="PTHR47197">
    <property type="entry name" value="PROTEIN NIRF"/>
    <property type="match status" value="1"/>
</dbReference>
<evidence type="ECO:0000256" key="1">
    <source>
        <dbReference type="SAM" id="SignalP"/>
    </source>
</evidence>
<protein>
    <submittedName>
        <fullName evidence="2">Uncharacterized protein</fullName>
    </submittedName>
</protein>
<keyword evidence="3" id="KW-1185">Reference proteome</keyword>